<organism evidence="2 3">
    <name type="scientific">Lentinus tigrinus ALCF2SS1-6</name>
    <dbReference type="NCBI Taxonomy" id="1328759"/>
    <lineage>
        <taxon>Eukaryota</taxon>
        <taxon>Fungi</taxon>
        <taxon>Dikarya</taxon>
        <taxon>Basidiomycota</taxon>
        <taxon>Agaricomycotina</taxon>
        <taxon>Agaricomycetes</taxon>
        <taxon>Polyporales</taxon>
        <taxon>Polyporaceae</taxon>
        <taxon>Lentinus</taxon>
    </lineage>
</organism>
<dbReference type="EMBL" id="ML122266">
    <property type="protein sequence ID" value="RPD60337.1"/>
    <property type="molecule type" value="Genomic_DNA"/>
</dbReference>
<protein>
    <submittedName>
        <fullName evidence="2">Uncharacterized protein</fullName>
    </submittedName>
</protein>
<reference evidence="2" key="1">
    <citation type="journal article" date="2018" name="Genome Biol. Evol.">
        <title>Genomics and development of Lentinus tigrinus, a white-rot wood-decaying mushroom with dimorphic fruiting bodies.</title>
        <authorList>
            <person name="Wu B."/>
            <person name="Xu Z."/>
            <person name="Knudson A."/>
            <person name="Carlson A."/>
            <person name="Chen N."/>
            <person name="Kovaka S."/>
            <person name="LaButti K."/>
            <person name="Lipzen A."/>
            <person name="Pennachio C."/>
            <person name="Riley R."/>
            <person name="Schakwitz W."/>
            <person name="Umezawa K."/>
            <person name="Ohm R.A."/>
            <person name="Grigoriev I.V."/>
            <person name="Nagy L.G."/>
            <person name="Gibbons J."/>
            <person name="Hibbett D."/>
        </authorList>
    </citation>
    <scope>NUCLEOTIDE SEQUENCE [LARGE SCALE GENOMIC DNA]</scope>
    <source>
        <strain evidence="2">ALCF2SS1-6</strain>
    </source>
</reference>
<evidence type="ECO:0000256" key="1">
    <source>
        <dbReference type="SAM" id="MobiDB-lite"/>
    </source>
</evidence>
<dbReference type="AlphaFoldDB" id="A0A5C2SAN8"/>
<evidence type="ECO:0000313" key="2">
    <source>
        <dbReference type="EMBL" id="RPD60337.1"/>
    </source>
</evidence>
<keyword evidence="3" id="KW-1185">Reference proteome</keyword>
<gene>
    <name evidence="2" type="ORF">L227DRAFT_99105</name>
</gene>
<dbReference type="STRING" id="1328759.A0A5C2SAN8"/>
<sequence length="194" mass="20315">MRKRYQLRNHLVSFQTDNGPKSVAHIISPQAVPTVTGVRDAAPALRYAASAASYIPLTCRSVILRPLVCVLAAAIMSNTMGSLRNYLPPVKKGERPTPSSPTTADELVEEETRGKLNSDSDVDVASKEVITSSDPDLNPGGLSFEEDAAGGLGRHLGVFTCTLLIVGHIIGSGIFSTPSSILGSVGSVGASLML</sequence>
<name>A0A5C2SAN8_9APHY</name>
<feature type="region of interest" description="Disordered" evidence="1">
    <location>
        <begin position="89"/>
        <end position="122"/>
    </location>
</feature>
<accession>A0A5C2SAN8</accession>
<dbReference type="OrthoDB" id="5982228at2759"/>
<evidence type="ECO:0000313" key="3">
    <source>
        <dbReference type="Proteomes" id="UP000313359"/>
    </source>
</evidence>
<dbReference type="Proteomes" id="UP000313359">
    <property type="component" value="Unassembled WGS sequence"/>
</dbReference>
<proteinExistence type="predicted"/>